<evidence type="ECO:0000313" key="10">
    <source>
        <dbReference type="Proteomes" id="UP000315343"/>
    </source>
</evidence>
<evidence type="ECO:0000256" key="1">
    <source>
        <dbReference type="ARBA" id="ARBA00004651"/>
    </source>
</evidence>
<dbReference type="Proteomes" id="UP000315343">
    <property type="component" value="Unassembled WGS sequence"/>
</dbReference>
<dbReference type="AlphaFoldDB" id="A0A562JBL7"/>
<comment type="subcellular location">
    <subcellularLocation>
        <location evidence="1">Cell membrane</location>
        <topology evidence="1">Multi-pass membrane protein</topology>
    </subcellularLocation>
</comment>
<feature type="transmembrane region" description="Helical" evidence="7">
    <location>
        <begin position="56"/>
        <end position="78"/>
    </location>
</feature>
<comment type="similarity">
    <text evidence="2">Belongs to the UPF0702 family.</text>
</comment>
<keyword evidence="3" id="KW-1003">Cell membrane</keyword>
<gene>
    <name evidence="9" type="ORF">LY60_01735</name>
</gene>
<reference evidence="9 10" key="1">
    <citation type="submission" date="2019-07" db="EMBL/GenBank/DDBJ databases">
        <title>Genomic Encyclopedia of Type Strains, Phase I: the one thousand microbial genomes (KMG-I) project.</title>
        <authorList>
            <person name="Kyrpides N."/>
        </authorList>
    </citation>
    <scope>NUCLEOTIDE SEQUENCE [LARGE SCALE GENOMIC DNA]</scope>
    <source>
        <strain evidence="9 10">DSM 13558</strain>
    </source>
</reference>
<evidence type="ECO:0000256" key="3">
    <source>
        <dbReference type="ARBA" id="ARBA00022475"/>
    </source>
</evidence>
<evidence type="ECO:0000256" key="7">
    <source>
        <dbReference type="SAM" id="Phobius"/>
    </source>
</evidence>
<evidence type="ECO:0000256" key="5">
    <source>
        <dbReference type="ARBA" id="ARBA00022989"/>
    </source>
</evidence>
<keyword evidence="6 7" id="KW-0472">Membrane</keyword>
<dbReference type="PANTHER" id="PTHR34582:SF6">
    <property type="entry name" value="UPF0702 TRANSMEMBRANE PROTEIN YCAP"/>
    <property type="match status" value="1"/>
</dbReference>
<protein>
    <submittedName>
        <fullName evidence="9">Uncharacterized membrane protein YcaP (DUF421 family)</fullName>
    </submittedName>
</protein>
<dbReference type="InterPro" id="IPR023090">
    <property type="entry name" value="UPF0702_alpha/beta_dom_sf"/>
</dbReference>
<feature type="domain" description="YetF C-terminal" evidence="8">
    <location>
        <begin position="79"/>
        <end position="199"/>
    </location>
</feature>
<name>A0A562JBL7_9FIRM</name>
<accession>A0A562JBL7</accession>
<keyword evidence="5 7" id="KW-1133">Transmembrane helix</keyword>
<evidence type="ECO:0000259" key="8">
    <source>
        <dbReference type="Pfam" id="PF04239"/>
    </source>
</evidence>
<dbReference type="RefSeq" id="WP_145082383.1">
    <property type="nucleotide sequence ID" value="NZ_DAMBUX010000003.1"/>
</dbReference>
<keyword evidence="4 7" id="KW-0812">Transmembrane</keyword>
<evidence type="ECO:0000256" key="2">
    <source>
        <dbReference type="ARBA" id="ARBA00006448"/>
    </source>
</evidence>
<sequence>MIIVAIRSLILYAILLLSMRIMGKGELGELQPFDLVVSLMLAELAVMPMEDLGAPLVHGFMAIAVIMFLQCFISYVTLKSNKARKIICGTPTIIIDHGQFNTKDMNKLRINVNDVLGQMRLKGYYSVEDIDYLIMETNGEMSIIAPDEEPGKRCARIPIAVILDGEIMQKNLEKFNISESDLQDELKKNKLKSRQVLYGFVDEEDKFIFYKR</sequence>
<comment type="caution">
    <text evidence="9">The sequence shown here is derived from an EMBL/GenBank/DDBJ whole genome shotgun (WGS) entry which is preliminary data.</text>
</comment>
<evidence type="ECO:0000256" key="6">
    <source>
        <dbReference type="ARBA" id="ARBA00023136"/>
    </source>
</evidence>
<dbReference type="OrthoDB" id="1682423at2"/>
<evidence type="ECO:0000313" key="9">
    <source>
        <dbReference type="EMBL" id="TWH80473.1"/>
    </source>
</evidence>
<proteinExistence type="inferred from homology"/>
<dbReference type="InterPro" id="IPR007353">
    <property type="entry name" value="DUF421"/>
</dbReference>
<evidence type="ECO:0000256" key="4">
    <source>
        <dbReference type="ARBA" id="ARBA00022692"/>
    </source>
</evidence>
<keyword evidence="10" id="KW-1185">Reference proteome</keyword>
<dbReference type="Gene3D" id="3.30.240.20">
    <property type="entry name" value="bsu07140 like domains"/>
    <property type="match status" value="2"/>
</dbReference>
<organism evidence="9 10">
    <name type="scientific">Sedimentibacter saalensis</name>
    <dbReference type="NCBI Taxonomy" id="130788"/>
    <lineage>
        <taxon>Bacteria</taxon>
        <taxon>Bacillati</taxon>
        <taxon>Bacillota</taxon>
        <taxon>Tissierellia</taxon>
        <taxon>Sedimentibacter</taxon>
    </lineage>
</organism>
<dbReference type="EMBL" id="VLKH01000004">
    <property type="protein sequence ID" value="TWH80473.1"/>
    <property type="molecule type" value="Genomic_DNA"/>
</dbReference>
<dbReference type="GO" id="GO:0005886">
    <property type="term" value="C:plasma membrane"/>
    <property type="evidence" value="ECO:0007669"/>
    <property type="project" value="UniProtKB-SubCell"/>
</dbReference>
<dbReference type="PANTHER" id="PTHR34582">
    <property type="entry name" value="UPF0702 TRANSMEMBRANE PROTEIN YCAP"/>
    <property type="match status" value="1"/>
</dbReference>
<dbReference type="Pfam" id="PF04239">
    <property type="entry name" value="DUF421"/>
    <property type="match status" value="1"/>
</dbReference>